<keyword evidence="7" id="KW-0862">Zinc</keyword>
<dbReference type="GO" id="GO:0005634">
    <property type="term" value="C:nucleus"/>
    <property type="evidence" value="ECO:0007669"/>
    <property type="project" value="InterPro"/>
</dbReference>
<dbReference type="InterPro" id="IPR046341">
    <property type="entry name" value="SET_dom_sf"/>
</dbReference>
<keyword evidence="3" id="KW-0489">Methyltransferase</keyword>
<sequence length="573" mass="64793">MRQMQKQESSSRASPEGIATHQSFREAATRSNGSRKQSSAIFAACEDERFASHSDHHSRGRPAPTDARQAEEEQDHSEEDAPPAVHWRKRRRGARKETLDEGAYGPPVSPSPSQDGDSEQEIASYLDDPDVEVSVAQTRNEAVPTRRQLRPRNKSRSTAASGCSSHASRSRRSTTSESSSVGPAELSDDFDPSFVEPRIASPSDDPGFEPTSLEAVAKKAGFRMLKWGRDHRQMMKEFANHHVLAKNLPHELQDRINALSPRARKEGNMQVKLFEQAIIENTFEDESNAPPIYIVNDIDDELTPPFEFHYSNLMWHGEGVPKPDVANLRGCGCLGPCDPKSKTCACLARQKQYHPDGFLYQEGRNKGQLKAHDYPIFECNDFCGCSEDCPNRVVQHGRKQAIEIRKTRHKGWGVFNGPKKIPRNTYLGIYAGEYLVEAEAERRGAVYNKFGRTYLFDVDFYYLKVGNDDWSSKYSVDAYHAGNFTRYLNHSCDPNCYINACYINEANLEKPLLTIFTRKDVAPGEELCFSYYGNDEDEDEEPENAAEVRNFDDAVYVQCRCGARNCKGRMWKE</sequence>
<evidence type="ECO:0000256" key="4">
    <source>
        <dbReference type="ARBA" id="ARBA00022679"/>
    </source>
</evidence>
<dbReference type="InterPro" id="IPR003616">
    <property type="entry name" value="Post-SET_dom"/>
</dbReference>
<accession>A0A165SIJ6</accession>
<evidence type="ECO:0000256" key="7">
    <source>
        <dbReference type="ARBA" id="ARBA00022833"/>
    </source>
</evidence>
<dbReference type="PANTHER" id="PTHR46223:SF3">
    <property type="entry name" value="HISTONE-LYSINE N-METHYLTRANSFERASE SET-23"/>
    <property type="match status" value="1"/>
</dbReference>
<evidence type="ECO:0000259" key="9">
    <source>
        <dbReference type="PROSITE" id="PS50280"/>
    </source>
</evidence>
<dbReference type="STRING" id="1314783.A0A165SIJ6"/>
<keyword evidence="13" id="KW-1185">Reference proteome</keyword>
<evidence type="ECO:0000256" key="8">
    <source>
        <dbReference type="SAM" id="MobiDB-lite"/>
    </source>
</evidence>
<comment type="subcellular location">
    <subcellularLocation>
        <location evidence="1">Chromosome</location>
    </subcellularLocation>
</comment>
<feature type="compositionally biased region" description="Polar residues" evidence="8">
    <location>
        <begin position="1"/>
        <end position="13"/>
    </location>
</feature>
<dbReference type="Gene3D" id="2.170.270.10">
    <property type="entry name" value="SET domain"/>
    <property type="match status" value="1"/>
</dbReference>
<reference evidence="12 13" key="1">
    <citation type="journal article" date="2016" name="Mol. Biol. Evol.">
        <title>Comparative Genomics of Early-Diverging Mushroom-Forming Fungi Provides Insights into the Origins of Lignocellulose Decay Capabilities.</title>
        <authorList>
            <person name="Nagy L.G."/>
            <person name="Riley R."/>
            <person name="Tritt A."/>
            <person name="Adam C."/>
            <person name="Daum C."/>
            <person name="Floudas D."/>
            <person name="Sun H."/>
            <person name="Yadav J.S."/>
            <person name="Pangilinan J."/>
            <person name="Larsson K.H."/>
            <person name="Matsuura K."/>
            <person name="Barry K."/>
            <person name="Labutti K."/>
            <person name="Kuo R."/>
            <person name="Ohm R.A."/>
            <person name="Bhattacharya S.S."/>
            <person name="Shirouzu T."/>
            <person name="Yoshinaga Y."/>
            <person name="Martin F.M."/>
            <person name="Grigoriev I.V."/>
            <person name="Hibbett D.S."/>
        </authorList>
    </citation>
    <scope>NUCLEOTIDE SEQUENCE [LARGE SCALE GENOMIC DNA]</scope>
    <source>
        <strain evidence="12 13">L-15889</strain>
    </source>
</reference>
<feature type="compositionally biased region" description="Basic and acidic residues" evidence="8">
    <location>
        <begin position="46"/>
        <end position="57"/>
    </location>
</feature>
<dbReference type="PANTHER" id="PTHR46223">
    <property type="entry name" value="HISTONE-LYSINE N-METHYLTRANSFERASE SUV39H"/>
    <property type="match status" value="1"/>
</dbReference>
<dbReference type="PROSITE" id="PS50867">
    <property type="entry name" value="PRE_SET"/>
    <property type="match status" value="1"/>
</dbReference>
<feature type="region of interest" description="Disordered" evidence="8">
    <location>
        <begin position="1"/>
        <end position="211"/>
    </location>
</feature>
<dbReference type="GO" id="GO:0008270">
    <property type="term" value="F:zinc ion binding"/>
    <property type="evidence" value="ECO:0007669"/>
    <property type="project" value="InterPro"/>
</dbReference>
<dbReference type="OrthoDB" id="308383at2759"/>
<dbReference type="GO" id="GO:0042054">
    <property type="term" value="F:histone methyltransferase activity"/>
    <property type="evidence" value="ECO:0007669"/>
    <property type="project" value="InterPro"/>
</dbReference>
<evidence type="ECO:0000259" key="11">
    <source>
        <dbReference type="PROSITE" id="PS50868"/>
    </source>
</evidence>
<feature type="compositionally biased region" description="Low complexity" evidence="8">
    <location>
        <begin position="159"/>
        <end position="180"/>
    </location>
</feature>
<dbReference type="SUPFAM" id="SSF82199">
    <property type="entry name" value="SET domain"/>
    <property type="match status" value="1"/>
</dbReference>
<dbReference type="InterPro" id="IPR001214">
    <property type="entry name" value="SET_dom"/>
</dbReference>
<feature type="domain" description="Pre-SET" evidence="10">
    <location>
        <begin position="329"/>
        <end position="397"/>
    </location>
</feature>
<evidence type="ECO:0000256" key="1">
    <source>
        <dbReference type="ARBA" id="ARBA00004286"/>
    </source>
</evidence>
<evidence type="ECO:0000259" key="10">
    <source>
        <dbReference type="PROSITE" id="PS50867"/>
    </source>
</evidence>
<dbReference type="SMART" id="SM00468">
    <property type="entry name" value="PreSET"/>
    <property type="match status" value="1"/>
</dbReference>
<name>A0A165SIJ6_9APHY</name>
<keyword evidence="2" id="KW-0158">Chromosome</keyword>
<dbReference type="SMART" id="SM00317">
    <property type="entry name" value="SET"/>
    <property type="match status" value="1"/>
</dbReference>
<dbReference type="Proteomes" id="UP000076727">
    <property type="component" value="Unassembled WGS sequence"/>
</dbReference>
<gene>
    <name evidence="12" type="ORF">DAEQUDRAFT_54457</name>
</gene>
<evidence type="ECO:0000256" key="2">
    <source>
        <dbReference type="ARBA" id="ARBA00022454"/>
    </source>
</evidence>
<proteinExistence type="predicted"/>
<dbReference type="PROSITE" id="PS50280">
    <property type="entry name" value="SET"/>
    <property type="match status" value="1"/>
</dbReference>
<dbReference type="InterPro" id="IPR007728">
    <property type="entry name" value="Pre-SET_dom"/>
</dbReference>
<dbReference type="Pfam" id="PF05033">
    <property type="entry name" value="Pre-SET"/>
    <property type="match status" value="1"/>
</dbReference>
<keyword evidence="4" id="KW-0808">Transferase</keyword>
<keyword evidence="5" id="KW-0949">S-adenosyl-L-methionine</keyword>
<feature type="compositionally biased region" description="Polar residues" evidence="8">
    <location>
        <begin position="29"/>
        <end position="40"/>
    </location>
</feature>
<protein>
    <submittedName>
        <fullName evidence="12">SET domain-containing protein</fullName>
    </submittedName>
</protein>
<evidence type="ECO:0000256" key="3">
    <source>
        <dbReference type="ARBA" id="ARBA00022603"/>
    </source>
</evidence>
<keyword evidence="6" id="KW-0479">Metal-binding</keyword>
<feature type="domain" description="Post-SET" evidence="11">
    <location>
        <begin position="555"/>
        <end position="571"/>
    </location>
</feature>
<dbReference type="InterPro" id="IPR050973">
    <property type="entry name" value="H3K9_Histone-Lys_N-MTase"/>
</dbReference>
<dbReference type="AlphaFoldDB" id="A0A165SIJ6"/>
<dbReference type="Pfam" id="PF00856">
    <property type="entry name" value="SET"/>
    <property type="match status" value="1"/>
</dbReference>
<feature type="domain" description="SET" evidence="9">
    <location>
        <begin position="400"/>
        <end position="532"/>
    </location>
</feature>
<dbReference type="PROSITE" id="PS50868">
    <property type="entry name" value="POST_SET"/>
    <property type="match status" value="1"/>
</dbReference>
<feature type="compositionally biased region" description="Acidic residues" evidence="8">
    <location>
        <begin position="72"/>
        <end position="81"/>
    </location>
</feature>
<evidence type="ECO:0000256" key="6">
    <source>
        <dbReference type="ARBA" id="ARBA00022723"/>
    </source>
</evidence>
<evidence type="ECO:0000313" key="12">
    <source>
        <dbReference type="EMBL" id="KZT72048.1"/>
    </source>
</evidence>
<dbReference type="EMBL" id="KV429042">
    <property type="protein sequence ID" value="KZT72048.1"/>
    <property type="molecule type" value="Genomic_DNA"/>
</dbReference>
<organism evidence="12 13">
    <name type="scientific">Daedalea quercina L-15889</name>
    <dbReference type="NCBI Taxonomy" id="1314783"/>
    <lineage>
        <taxon>Eukaryota</taxon>
        <taxon>Fungi</taxon>
        <taxon>Dikarya</taxon>
        <taxon>Basidiomycota</taxon>
        <taxon>Agaricomycotina</taxon>
        <taxon>Agaricomycetes</taxon>
        <taxon>Polyporales</taxon>
        <taxon>Fomitopsis</taxon>
    </lineage>
</organism>
<dbReference type="GO" id="GO:0032259">
    <property type="term" value="P:methylation"/>
    <property type="evidence" value="ECO:0007669"/>
    <property type="project" value="UniProtKB-KW"/>
</dbReference>
<evidence type="ECO:0000256" key="5">
    <source>
        <dbReference type="ARBA" id="ARBA00022691"/>
    </source>
</evidence>
<dbReference type="GO" id="GO:0005694">
    <property type="term" value="C:chromosome"/>
    <property type="evidence" value="ECO:0007669"/>
    <property type="project" value="UniProtKB-SubCell"/>
</dbReference>
<evidence type="ECO:0000313" key="13">
    <source>
        <dbReference type="Proteomes" id="UP000076727"/>
    </source>
</evidence>